<dbReference type="AlphaFoldDB" id="A0A517L7Z8"/>
<organism evidence="2 3">
    <name type="scientific">Venturia effusa</name>
    <dbReference type="NCBI Taxonomy" id="50376"/>
    <lineage>
        <taxon>Eukaryota</taxon>
        <taxon>Fungi</taxon>
        <taxon>Dikarya</taxon>
        <taxon>Ascomycota</taxon>
        <taxon>Pezizomycotina</taxon>
        <taxon>Dothideomycetes</taxon>
        <taxon>Pleosporomycetidae</taxon>
        <taxon>Venturiales</taxon>
        <taxon>Venturiaceae</taxon>
        <taxon>Venturia</taxon>
    </lineage>
</organism>
<proteinExistence type="predicted"/>
<dbReference type="Proteomes" id="UP000316270">
    <property type="component" value="Chromosome 6"/>
</dbReference>
<keyword evidence="1" id="KW-0732">Signal</keyword>
<protein>
    <submittedName>
        <fullName evidence="2">Uncharacterized protein</fullName>
    </submittedName>
</protein>
<sequence>MLIISYLATLFLTLAPAATYPQSPPADAPPEHDLKDQSCVHDMRSFQVECDKVARHCEAGLHPITAQYQADLDDAKAKYLKWAKNETVGGECGGYCNPIFKATPEKYTGSTYYMDCFMPRARYFISASIESWSPRIWMPFSGHKCHVHCWLKPGRTCNMKYHKCH</sequence>
<feature type="chain" id="PRO_5022187238" evidence="1">
    <location>
        <begin position="20"/>
        <end position="165"/>
    </location>
</feature>
<name>A0A517L7Z8_9PEZI</name>
<accession>A0A517L7Z8</accession>
<feature type="signal peptide" evidence="1">
    <location>
        <begin position="1"/>
        <end position="19"/>
    </location>
</feature>
<dbReference type="EMBL" id="CP042190">
    <property type="protein sequence ID" value="QDS71755.1"/>
    <property type="molecule type" value="Genomic_DNA"/>
</dbReference>
<keyword evidence="3" id="KW-1185">Reference proteome</keyword>
<evidence type="ECO:0000313" key="3">
    <source>
        <dbReference type="Proteomes" id="UP000316270"/>
    </source>
</evidence>
<gene>
    <name evidence="2" type="ORF">FKW77_009055</name>
</gene>
<evidence type="ECO:0000256" key="1">
    <source>
        <dbReference type="SAM" id="SignalP"/>
    </source>
</evidence>
<reference evidence="2 3" key="1">
    <citation type="submission" date="2019-07" db="EMBL/GenBank/DDBJ databases">
        <title>Finished genome of Venturia effusa.</title>
        <authorList>
            <person name="Young C.A."/>
            <person name="Cox M.P."/>
            <person name="Ganley A.R.D."/>
            <person name="David W.J."/>
        </authorList>
    </citation>
    <scope>NUCLEOTIDE SEQUENCE [LARGE SCALE GENOMIC DNA]</scope>
    <source>
        <strain evidence="3">albino</strain>
    </source>
</reference>
<evidence type="ECO:0000313" key="2">
    <source>
        <dbReference type="EMBL" id="QDS71755.1"/>
    </source>
</evidence>